<dbReference type="InterPro" id="IPR023494">
    <property type="entry name" value="Cyt_c_bgen_Ccs1/CcsB/ResB"/>
</dbReference>
<feature type="domain" description="ResB-like" evidence="8">
    <location>
        <begin position="357"/>
        <end position="420"/>
    </location>
</feature>
<accession>A0A4D6WXC9</accession>
<dbReference type="GO" id="GO:0042651">
    <property type="term" value="C:thylakoid membrane"/>
    <property type="evidence" value="ECO:0007669"/>
    <property type="project" value="UniProtKB-UniRule"/>
</dbReference>
<geneLocation type="plastid" evidence="9"/>
<sequence length="432" mass="50392">MKQLNKKNILWHVIKKIANLNTSISILLIIASISILGTIIEQDQNINYYQVTYPIQDNLLVQFNWQIIFKLGLDHIYRTWWFLSLLSLFFCSLITCTFSRQLPGLRYARNWKFVNQLNNINRIQLYPYKGISCMIYSLNSSNYYVFHKNQNIYGYKGLSGRIAPIFVHLSIIITLTGSIISLLSGFVAQEMIPNGEIFHIQNIIKSGINSQLPKNIICRVNDFYIKYNTNNSIKQFYSDISLLNDLGVEIKRKIIYVNSPMKFHGLTFYQTDWAINGLRIEINKDKIIQEKLDKKTIKNSNIWTYKLPLNDNKYITFVITDLQGKILLYNSFNELINSININESIQLNNQEITIKEIMTSTGLQIKADPGICIVYTGFLILIISIAISYLSYSQIWVYKNQEIFYITGKTNRAKLTFEEDLIYIQKKYKKSI</sequence>
<dbReference type="PANTHER" id="PTHR31566:SF0">
    <property type="entry name" value="CYTOCHROME C BIOGENESIS PROTEIN CCS1, CHLOROPLASTIC"/>
    <property type="match status" value="1"/>
</dbReference>
<reference evidence="9" key="1">
    <citation type="journal article" date="2019" name="Mol. Phylogenet. Evol.">
        <title>Morphological evolution and classification of the red algal order Ceramiales inferred using plastid phylogenomics.</title>
        <authorList>
            <person name="Diaz-Tapia P."/>
            <person name="Pasella M.M."/>
            <person name="Verbruggen H."/>
            <person name="Maggs C.A."/>
        </authorList>
    </citation>
    <scope>NUCLEOTIDE SEQUENCE</scope>
    <source>
        <strain evidence="9">HV05337</strain>
    </source>
</reference>
<dbReference type="HAMAP" id="MF_01392">
    <property type="entry name" value="CytC_Ccs1"/>
    <property type="match status" value="1"/>
</dbReference>
<name>A0A4D6WXC9_9FLOR</name>
<feature type="domain" description="ResB-like" evidence="8">
    <location>
        <begin position="21"/>
        <end position="320"/>
    </location>
</feature>
<comment type="subunit">
    <text evidence="6">May interact with CcsA.</text>
</comment>
<evidence type="ECO:0000259" key="8">
    <source>
        <dbReference type="Pfam" id="PF05140"/>
    </source>
</evidence>
<feature type="transmembrane region" description="Helical" evidence="7">
    <location>
        <begin position="80"/>
        <end position="99"/>
    </location>
</feature>
<dbReference type="AlphaFoldDB" id="A0A4D6WXC9"/>
<dbReference type="Pfam" id="PF05140">
    <property type="entry name" value="ResB"/>
    <property type="match status" value="2"/>
</dbReference>
<reference evidence="9" key="2">
    <citation type="submission" date="2019-04" db="EMBL/GenBank/DDBJ databases">
        <authorList>
            <person name="Pasella M."/>
        </authorList>
    </citation>
    <scope>NUCLEOTIDE SEQUENCE</scope>
    <source>
        <strain evidence="9">HV05337</strain>
    </source>
</reference>
<organism evidence="9">
    <name type="scientific">Leiomenia cribrosa</name>
    <dbReference type="NCBI Taxonomy" id="217483"/>
    <lineage>
        <taxon>Eukaryota</taxon>
        <taxon>Rhodophyta</taxon>
        <taxon>Florideophyceae</taxon>
        <taxon>Rhodymeniophycidae</taxon>
        <taxon>Gigartinales</taxon>
        <taxon>Kallymeniaceae</taxon>
        <taxon>Leiomenia</taxon>
    </lineage>
</organism>
<evidence type="ECO:0000256" key="5">
    <source>
        <dbReference type="ARBA" id="ARBA00023136"/>
    </source>
</evidence>
<evidence type="ECO:0000313" key="9">
    <source>
        <dbReference type="EMBL" id="QCI07321.1"/>
    </source>
</evidence>
<keyword evidence="2 6" id="KW-0812">Transmembrane</keyword>
<feature type="transmembrane region" description="Helical" evidence="7">
    <location>
        <begin position="165"/>
        <end position="188"/>
    </location>
</feature>
<dbReference type="InterPro" id="IPR007816">
    <property type="entry name" value="ResB-like_domain"/>
</dbReference>
<comment type="subcellular location">
    <subcellularLocation>
        <location evidence="6">Cellular thylakoid membrane</location>
        <topology evidence="6">Multi-pass membrane protein</topology>
    </subcellularLocation>
    <subcellularLocation>
        <location evidence="1">Membrane</location>
        <topology evidence="1">Multi-pass membrane protein</topology>
    </subcellularLocation>
</comment>
<dbReference type="EMBL" id="MK814681">
    <property type="protein sequence ID" value="QCI07321.1"/>
    <property type="molecule type" value="Genomic_DNA"/>
</dbReference>
<evidence type="ECO:0000256" key="1">
    <source>
        <dbReference type="ARBA" id="ARBA00004141"/>
    </source>
</evidence>
<evidence type="ECO:0000256" key="7">
    <source>
        <dbReference type="SAM" id="Phobius"/>
    </source>
</evidence>
<comment type="similarity">
    <text evidence="6">Belongs to the Ccs1/CcsB family.</text>
</comment>
<protein>
    <recommendedName>
        <fullName evidence="6">Cytochrome c biogenesis protein CcsB</fullName>
    </recommendedName>
</protein>
<comment type="function">
    <text evidence="6">Required during biogenesis of c-type cytochromes (cytochrome c6 and cytochrome f) at the step of heme attachment.</text>
</comment>
<feature type="transmembrane region" description="Helical" evidence="7">
    <location>
        <begin position="373"/>
        <end position="392"/>
    </location>
</feature>
<keyword evidence="6" id="KW-0793">Thylakoid</keyword>
<evidence type="ECO:0000256" key="2">
    <source>
        <dbReference type="ARBA" id="ARBA00022692"/>
    </source>
</evidence>
<evidence type="ECO:0000256" key="6">
    <source>
        <dbReference type="HAMAP-Rule" id="MF_01392"/>
    </source>
</evidence>
<keyword evidence="9" id="KW-0934">Plastid</keyword>
<keyword evidence="5 6" id="KW-0472">Membrane</keyword>
<evidence type="ECO:0000256" key="4">
    <source>
        <dbReference type="ARBA" id="ARBA00022989"/>
    </source>
</evidence>
<gene>
    <name evidence="6 9" type="primary">ccs1</name>
    <name evidence="6" type="synonym">ccsB</name>
</gene>
<proteinExistence type="inferred from homology"/>
<keyword evidence="4 6" id="KW-1133">Transmembrane helix</keyword>
<dbReference type="PANTHER" id="PTHR31566">
    <property type="entry name" value="CYTOCHROME C BIOGENESIS PROTEIN CCS1, CHLOROPLASTIC"/>
    <property type="match status" value="1"/>
</dbReference>
<keyword evidence="3 6" id="KW-0201">Cytochrome c-type biogenesis</keyword>
<evidence type="ECO:0000256" key="3">
    <source>
        <dbReference type="ARBA" id="ARBA00022748"/>
    </source>
</evidence>
<feature type="transmembrane region" description="Helical" evidence="7">
    <location>
        <begin position="20"/>
        <end position="40"/>
    </location>
</feature>
<dbReference type="GO" id="GO:0017004">
    <property type="term" value="P:cytochrome complex assembly"/>
    <property type="evidence" value="ECO:0007669"/>
    <property type="project" value="UniProtKB-UniRule"/>
</dbReference>